<evidence type="ECO:0000256" key="1">
    <source>
        <dbReference type="SAM" id="MobiDB-lite"/>
    </source>
</evidence>
<accession>A0A2S7CMB1</accession>
<dbReference type="EMBL" id="MDEC01000018">
    <property type="protein sequence ID" value="PPU62723.1"/>
    <property type="molecule type" value="Genomic_DNA"/>
</dbReference>
<feature type="compositionally biased region" description="Polar residues" evidence="1">
    <location>
        <begin position="12"/>
        <end position="26"/>
    </location>
</feature>
<protein>
    <submittedName>
        <fullName evidence="2">Uncharacterized protein</fullName>
    </submittedName>
</protein>
<comment type="caution">
    <text evidence="2">The sequence shown here is derived from an EMBL/GenBank/DDBJ whole genome shotgun (WGS) entry which is preliminary data.</text>
</comment>
<proteinExistence type="predicted"/>
<feature type="region of interest" description="Disordered" evidence="1">
    <location>
        <begin position="1"/>
        <end position="59"/>
    </location>
</feature>
<evidence type="ECO:0000313" key="3">
    <source>
        <dbReference type="Proteomes" id="UP000237872"/>
    </source>
</evidence>
<organism evidence="2 3">
    <name type="scientific">Xanthomonas codiaei</name>
    <dbReference type="NCBI Taxonomy" id="56463"/>
    <lineage>
        <taxon>Bacteria</taxon>
        <taxon>Pseudomonadati</taxon>
        <taxon>Pseudomonadota</taxon>
        <taxon>Gammaproteobacteria</taxon>
        <taxon>Lysobacterales</taxon>
        <taxon>Lysobacteraceae</taxon>
        <taxon>Xanthomonas</taxon>
    </lineage>
</organism>
<feature type="compositionally biased region" description="Basic and acidic residues" evidence="1">
    <location>
        <begin position="34"/>
        <end position="43"/>
    </location>
</feature>
<evidence type="ECO:0000313" key="2">
    <source>
        <dbReference type="EMBL" id="PPU62723.1"/>
    </source>
</evidence>
<name>A0A2S7CMB1_9XANT</name>
<reference evidence="2 3" key="1">
    <citation type="submission" date="2016-08" db="EMBL/GenBank/DDBJ databases">
        <authorList>
            <person name="Seilhamer J.J."/>
        </authorList>
    </citation>
    <scope>NUCLEOTIDE SEQUENCE [LARGE SCALE GENOMIC DNA]</scope>
    <source>
        <strain evidence="2 3">CFBP4690</strain>
    </source>
</reference>
<dbReference type="Proteomes" id="UP000237872">
    <property type="component" value="Unassembled WGS sequence"/>
</dbReference>
<dbReference type="AlphaFoldDB" id="A0A2S7CMB1"/>
<gene>
    <name evidence="2" type="ORF">XcodCFBP4690_13440</name>
</gene>
<sequence length="59" mass="6399">MRRAVHGDRASATANTDKAMQRSASHLQAGAAHGGEEVLHFDDATALPDIRMRRTRKSA</sequence>